<dbReference type="EMBL" id="CP154795">
    <property type="protein sequence ID" value="XAN07351.1"/>
    <property type="molecule type" value="Genomic_DNA"/>
</dbReference>
<dbReference type="PANTHER" id="PTHR46118:SF4">
    <property type="entry name" value="PROTEIN ABHD11"/>
    <property type="match status" value="1"/>
</dbReference>
<accession>A0ABZ3FMQ9</accession>
<dbReference type="PRINTS" id="PR00111">
    <property type="entry name" value="ABHYDROLASE"/>
</dbReference>
<dbReference type="SUPFAM" id="SSF53474">
    <property type="entry name" value="alpha/beta-Hydrolases"/>
    <property type="match status" value="1"/>
</dbReference>
<keyword evidence="4" id="KW-1185">Reference proteome</keyword>
<proteinExistence type="predicted"/>
<dbReference type="GO" id="GO:0016787">
    <property type="term" value="F:hydrolase activity"/>
    <property type="evidence" value="ECO:0007669"/>
    <property type="project" value="UniProtKB-KW"/>
</dbReference>
<gene>
    <name evidence="3" type="ORF">AADG42_08610</name>
</gene>
<dbReference type="Pfam" id="PF00561">
    <property type="entry name" value="Abhydrolase_1"/>
    <property type="match status" value="1"/>
</dbReference>
<dbReference type="PANTHER" id="PTHR46118">
    <property type="entry name" value="PROTEIN ABHD11"/>
    <property type="match status" value="1"/>
</dbReference>
<dbReference type="Proteomes" id="UP001442841">
    <property type="component" value="Chromosome"/>
</dbReference>
<dbReference type="Gene3D" id="3.40.50.1820">
    <property type="entry name" value="alpha/beta hydrolase"/>
    <property type="match status" value="1"/>
</dbReference>
<dbReference type="InterPro" id="IPR000073">
    <property type="entry name" value="AB_hydrolase_1"/>
</dbReference>
<evidence type="ECO:0000313" key="3">
    <source>
        <dbReference type="EMBL" id="XAN07351.1"/>
    </source>
</evidence>
<organism evidence="3 4">
    <name type="scientific">Ammonicoccus fulvus</name>
    <dbReference type="NCBI Taxonomy" id="3138240"/>
    <lineage>
        <taxon>Bacteria</taxon>
        <taxon>Bacillati</taxon>
        <taxon>Actinomycetota</taxon>
        <taxon>Actinomycetes</taxon>
        <taxon>Propionibacteriales</taxon>
        <taxon>Propionibacteriaceae</taxon>
        <taxon>Ammonicoccus</taxon>
    </lineage>
</organism>
<evidence type="ECO:0000259" key="2">
    <source>
        <dbReference type="Pfam" id="PF00561"/>
    </source>
</evidence>
<evidence type="ECO:0000313" key="4">
    <source>
        <dbReference type="Proteomes" id="UP001442841"/>
    </source>
</evidence>
<dbReference type="RefSeq" id="WP_425308806.1">
    <property type="nucleotide sequence ID" value="NZ_CP154795.1"/>
</dbReference>
<evidence type="ECO:0000256" key="1">
    <source>
        <dbReference type="ARBA" id="ARBA00022801"/>
    </source>
</evidence>
<keyword evidence="1 3" id="KW-0378">Hydrolase</keyword>
<protein>
    <submittedName>
        <fullName evidence="3">Alpha/beta fold hydrolase</fullName>
    </submittedName>
</protein>
<sequence length="281" mass="31601">MTITRSETLHTLHIGDSGPKVAFCHGVFGQGKNWTTVAKALASGQEPTYQSLLIDMPNHGRSAWTDTFSYESMADQLAEFLEPHAPLALVGHSMGGKAVMNLALRYPHLVERLIVVDMSPVHYHGIRQFNHLVDAMTSLDISNLPDRRTAEEMLESQVPERSIRQFLLQNLHRENHPEGPKWFWQPNLDMIAANLDSLAGWEGPDGPPYDGPVFWIGGAQADYILPKYADEMRRLFPRTRQLMVKTAGHWVHSEAPEIFIPAIRRFLDQPNHNGVAVTGAR</sequence>
<name>A0ABZ3FMQ9_9ACTN</name>
<feature type="domain" description="AB hydrolase-1" evidence="2">
    <location>
        <begin position="22"/>
        <end position="256"/>
    </location>
</feature>
<dbReference type="InterPro" id="IPR029058">
    <property type="entry name" value="AB_hydrolase_fold"/>
</dbReference>
<reference evidence="3 4" key="1">
    <citation type="submission" date="2024-04" db="EMBL/GenBank/DDBJ databases">
        <title>Isolation of an actinomycete strain from pig manure.</title>
        <authorList>
            <person name="Gong T."/>
            <person name="Yu Z."/>
            <person name="An M."/>
            <person name="Wei C."/>
            <person name="Yang W."/>
            <person name="Liu L."/>
        </authorList>
    </citation>
    <scope>NUCLEOTIDE SEQUENCE [LARGE SCALE GENOMIC DNA]</scope>
    <source>
        <strain evidence="3 4">ZF39</strain>
    </source>
</reference>